<keyword evidence="1" id="KW-1133">Transmembrane helix</keyword>
<evidence type="ECO:0000313" key="3">
    <source>
        <dbReference type="Proteomes" id="UP000241690"/>
    </source>
</evidence>
<dbReference type="RefSeq" id="XP_024774598.1">
    <property type="nucleotide sequence ID" value="XM_024915121.1"/>
</dbReference>
<sequence>MICTEYCSMDCEVWIVTLQSSGMGSAMPCSNCFEPTSTTLYSKCRVFATSRPDIDNAMYVLAVVICTSMPAVLVIGRWWEGDVQLHWSTSRGRADAASSDLGDRVAPIREAGQLFKEHRGSGSSILEISRVLWRVPLHLCRPSAPQTMAPLSSAYQIGTAGHTLPMQYDQQADAGGSISKRHCLIIRTKGPNIVRTYLSVPILTGPSPANSGTLGS</sequence>
<keyword evidence="1" id="KW-0812">Transmembrane</keyword>
<dbReference type="AlphaFoldDB" id="A0A2T4ACX2"/>
<name>A0A2T4ACX2_TRIHA</name>
<keyword evidence="1" id="KW-0472">Membrane</keyword>
<dbReference type="EMBL" id="KZ679680">
    <property type="protein sequence ID" value="PTB54921.1"/>
    <property type="molecule type" value="Genomic_DNA"/>
</dbReference>
<reference evidence="2 3" key="1">
    <citation type="submission" date="2016-07" db="EMBL/GenBank/DDBJ databases">
        <title>Multiple horizontal gene transfer events from other fungi enriched the ability of initially mycotrophic Trichoderma (Ascomycota) to feed on dead plant biomass.</title>
        <authorList>
            <consortium name="DOE Joint Genome Institute"/>
            <person name="Aerts A."/>
            <person name="Atanasova L."/>
            <person name="Chenthamara K."/>
            <person name="Zhang J."/>
            <person name="Grujic M."/>
            <person name="Henrissat B."/>
            <person name="Kuo A."/>
            <person name="Salamov A."/>
            <person name="Lipzen A."/>
            <person name="Labutti K."/>
            <person name="Barry K."/>
            <person name="Miao Y."/>
            <person name="Rahimi M.J."/>
            <person name="Shen Q."/>
            <person name="Grigoriev I.V."/>
            <person name="Kubicek C.P."/>
            <person name="Druzhinina I.S."/>
        </authorList>
    </citation>
    <scope>NUCLEOTIDE SEQUENCE [LARGE SCALE GENOMIC DNA]</scope>
    <source>
        <strain evidence="2 3">CBS 226.95</strain>
    </source>
</reference>
<organism evidence="2 3">
    <name type="scientific">Trichoderma harzianum CBS 226.95</name>
    <dbReference type="NCBI Taxonomy" id="983964"/>
    <lineage>
        <taxon>Eukaryota</taxon>
        <taxon>Fungi</taxon>
        <taxon>Dikarya</taxon>
        <taxon>Ascomycota</taxon>
        <taxon>Pezizomycotina</taxon>
        <taxon>Sordariomycetes</taxon>
        <taxon>Hypocreomycetidae</taxon>
        <taxon>Hypocreales</taxon>
        <taxon>Hypocreaceae</taxon>
        <taxon>Trichoderma</taxon>
    </lineage>
</organism>
<gene>
    <name evidence="2" type="ORF">M431DRAFT_433552</name>
</gene>
<dbReference type="GeneID" id="36623687"/>
<evidence type="ECO:0000256" key="1">
    <source>
        <dbReference type="SAM" id="Phobius"/>
    </source>
</evidence>
<dbReference type="Proteomes" id="UP000241690">
    <property type="component" value="Unassembled WGS sequence"/>
</dbReference>
<keyword evidence="3" id="KW-1185">Reference proteome</keyword>
<accession>A0A2T4ACX2</accession>
<proteinExistence type="predicted"/>
<evidence type="ECO:0000313" key="2">
    <source>
        <dbReference type="EMBL" id="PTB54921.1"/>
    </source>
</evidence>
<protein>
    <submittedName>
        <fullName evidence="2">Uncharacterized protein</fullName>
    </submittedName>
</protein>
<feature type="transmembrane region" description="Helical" evidence="1">
    <location>
        <begin position="57"/>
        <end position="79"/>
    </location>
</feature>